<protein>
    <submittedName>
        <fullName evidence="4">RNase_PH_C domain-containing protein</fullName>
    </submittedName>
</protein>
<accession>A0A0N4YUG2</accession>
<dbReference type="AlphaFoldDB" id="A0A0N4YUG2"/>
<organism evidence="4">
    <name type="scientific">Nippostrongylus brasiliensis</name>
    <name type="common">Rat hookworm</name>
    <dbReference type="NCBI Taxonomy" id="27835"/>
    <lineage>
        <taxon>Eukaryota</taxon>
        <taxon>Metazoa</taxon>
        <taxon>Ecdysozoa</taxon>
        <taxon>Nematoda</taxon>
        <taxon>Chromadorea</taxon>
        <taxon>Rhabditida</taxon>
        <taxon>Rhabditina</taxon>
        <taxon>Rhabditomorpha</taxon>
        <taxon>Strongyloidea</taxon>
        <taxon>Heligmosomidae</taxon>
        <taxon>Nippostrongylus</taxon>
    </lineage>
</organism>
<dbReference type="WBParaSite" id="NBR_0002088401-mRNA-1">
    <property type="protein sequence ID" value="NBR_0002088401-mRNA-1"/>
    <property type="gene ID" value="NBR_0002088401"/>
</dbReference>
<reference evidence="4" key="1">
    <citation type="submission" date="2017-02" db="UniProtKB">
        <authorList>
            <consortium name="WormBaseParasite"/>
        </authorList>
    </citation>
    <scope>IDENTIFICATION</scope>
</reference>
<evidence type="ECO:0000313" key="4">
    <source>
        <dbReference type="WBParaSite" id="NBR_0002088401-mRNA-1"/>
    </source>
</evidence>
<evidence type="ECO:0000256" key="1">
    <source>
        <dbReference type="SAM" id="MobiDB-lite"/>
    </source>
</evidence>
<feature type="region of interest" description="Disordered" evidence="1">
    <location>
        <begin position="1"/>
        <end position="42"/>
    </location>
</feature>
<feature type="compositionally biased region" description="Basic residues" evidence="1">
    <location>
        <begin position="27"/>
        <end position="38"/>
    </location>
</feature>
<gene>
    <name evidence="2" type="ORF">NBR_LOCUS20885</name>
</gene>
<reference evidence="2 3" key="2">
    <citation type="submission" date="2018-11" db="EMBL/GenBank/DDBJ databases">
        <authorList>
            <consortium name="Pathogen Informatics"/>
        </authorList>
    </citation>
    <scope>NUCLEOTIDE SEQUENCE [LARGE SCALE GENOMIC DNA]</scope>
</reference>
<sequence length="142" mass="15461">WRTAAGEGKISKATQKSVDEDAFPRAAPKKGKKKRGTKKKNEEIFVPRIDSAWLLPDTSVAEKMGGSIELEVRPTTTTLPGSGLPIVTGNKDNDGMLMVGGQPFWATTITPDETDDELVMNAAVLIDVLENRLKLQPMPDIE</sequence>
<name>A0A0N4YUG2_NIPBR</name>
<dbReference type="STRING" id="27835.A0A0N4YUG2"/>
<evidence type="ECO:0000313" key="2">
    <source>
        <dbReference type="EMBL" id="VDL84623.1"/>
    </source>
</evidence>
<proteinExistence type="predicted"/>
<dbReference type="Proteomes" id="UP000271162">
    <property type="component" value="Unassembled WGS sequence"/>
</dbReference>
<dbReference type="EMBL" id="UYSL01025633">
    <property type="protein sequence ID" value="VDL84623.1"/>
    <property type="molecule type" value="Genomic_DNA"/>
</dbReference>
<evidence type="ECO:0000313" key="3">
    <source>
        <dbReference type="Proteomes" id="UP000271162"/>
    </source>
</evidence>
<keyword evidence="3" id="KW-1185">Reference proteome</keyword>